<protein>
    <submittedName>
        <fullName evidence="1">Uncharacterized protein</fullName>
    </submittedName>
</protein>
<name>A0ACD5W4F0_AVESA</name>
<dbReference type="Proteomes" id="UP001732700">
    <property type="component" value="Chromosome 3D"/>
</dbReference>
<reference evidence="1" key="2">
    <citation type="submission" date="2025-09" db="UniProtKB">
        <authorList>
            <consortium name="EnsemblPlants"/>
        </authorList>
    </citation>
    <scope>IDENTIFICATION</scope>
</reference>
<proteinExistence type="predicted"/>
<sequence length="343" mass="37789">MSQAPTTVGPSTSFFSKASGGRRPSLDTSPPPPFPLTSSSLHRRRSMATAAEDPGTTYKLLLSCPAGLPRSRVSVKFDPSFDRIPHPDASLEASIDEIWNQRLQQNPSLYSGTKFRYGGHASHHNDESNQEYCVSLHLGLTDYRTFVGTNLSPLWEKFLVSSEDDSVCCQHMSNPLGNGAIVETSDEKIIVLQRSNNVGESPGYYVFPGGHSEPQEVGILAHQNDVEDVAHLIERVSDEMFDGIIREVVEETGVPASSLSEPIFIGVSRREVNVRPAAFFFVRCNVDSNTVAELYSRAQDGYESTKLYAVSKEELREMNQRLPGCHQGGFALYELMRKAAGNS</sequence>
<dbReference type="EnsemblPlants" id="AVESA.00010b.r2.3DG0567820.2">
    <property type="protein sequence ID" value="AVESA.00010b.r2.3DG0567820.2.CDS"/>
    <property type="gene ID" value="AVESA.00010b.r2.3DG0567820"/>
</dbReference>
<accession>A0ACD5W4F0</accession>
<evidence type="ECO:0000313" key="1">
    <source>
        <dbReference type="EnsemblPlants" id="AVESA.00010b.r2.3DG0567820.2.CDS"/>
    </source>
</evidence>
<evidence type="ECO:0000313" key="2">
    <source>
        <dbReference type="Proteomes" id="UP001732700"/>
    </source>
</evidence>
<keyword evidence="2" id="KW-1185">Reference proteome</keyword>
<reference evidence="1" key="1">
    <citation type="submission" date="2021-05" db="EMBL/GenBank/DDBJ databases">
        <authorList>
            <person name="Scholz U."/>
            <person name="Mascher M."/>
            <person name="Fiebig A."/>
        </authorList>
    </citation>
    <scope>NUCLEOTIDE SEQUENCE [LARGE SCALE GENOMIC DNA]</scope>
</reference>
<organism evidence="1 2">
    <name type="scientific">Avena sativa</name>
    <name type="common">Oat</name>
    <dbReference type="NCBI Taxonomy" id="4498"/>
    <lineage>
        <taxon>Eukaryota</taxon>
        <taxon>Viridiplantae</taxon>
        <taxon>Streptophyta</taxon>
        <taxon>Embryophyta</taxon>
        <taxon>Tracheophyta</taxon>
        <taxon>Spermatophyta</taxon>
        <taxon>Magnoliopsida</taxon>
        <taxon>Liliopsida</taxon>
        <taxon>Poales</taxon>
        <taxon>Poaceae</taxon>
        <taxon>BOP clade</taxon>
        <taxon>Pooideae</taxon>
        <taxon>Poodae</taxon>
        <taxon>Poeae</taxon>
        <taxon>Poeae Chloroplast Group 1 (Aveneae type)</taxon>
        <taxon>Aveninae</taxon>
        <taxon>Avena</taxon>
    </lineage>
</organism>